<comment type="catalytic activity">
    <reaction evidence="1">
        <text>inosine + phosphate = alpha-D-ribose 1-phosphate + hypoxanthine</text>
        <dbReference type="Rhea" id="RHEA:27646"/>
        <dbReference type="ChEBI" id="CHEBI:17368"/>
        <dbReference type="ChEBI" id="CHEBI:17596"/>
        <dbReference type="ChEBI" id="CHEBI:43474"/>
        <dbReference type="ChEBI" id="CHEBI:57720"/>
        <dbReference type="EC" id="2.4.2.1"/>
    </reaction>
    <physiologicalReaction direction="left-to-right" evidence="1">
        <dbReference type="Rhea" id="RHEA:27647"/>
    </physiologicalReaction>
</comment>
<keyword evidence="6" id="KW-0378">Hydrolase</keyword>
<evidence type="ECO:0000256" key="6">
    <source>
        <dbReference type="ARBA" id="ARBA00022801"/>
    </source>
</evidence>
<gene>
    <name evidence="14" type="primary">pgeF</name>
    <name evidence="14" type="ORF">JQN70_07440</name>
</gene>
<dbReference type="CDD" id="cd16833">
    <property type="entry name" value="YfiH"/>
    <property type="match status" value="1"/>
</dbReference>
<dbReference type="InterPro" id="IPR038371">
    <property type="entry name" value="Cu_polyphenol_OxRdtase_sf"/>
</dbReference>
<evidence type="ECO:0000256" key="2">
    <source>
        <dbReference type="ARBA" id="ARBA00003215"/>
    </source>
</evidence>
<dbReference type="NCBIfam" id="TIGR00726">
    <property type="entry name" value="peptidoglycan editing factor PgeF"/>
    <property type="match status" value="1"/>
</dbReference>
<dbReference type="Proteomes" id="UP001430172">
    <property type="component" value="Unassembled WGS sequence"/>
</dbReference>
<feature type="region of interest" description="Disordered" evidence="13">
    <location>
        <begin position="1"/>
        <end position="24"/>
    </location>
</feature>
<accession>A0ABS2CM31</accession>
<protein>
    <recommendedName>
        <fullName evidence="12">Purine nucleoside phosphorylase</fullName>
    </recommendedName>
</protein>
<comment type="function">
    <text evidence="2">Purine nucleoside enzyme that catalyzes the phosphorolysis of adenosine and inosine nucleosides, yielding D-ribose 1-phosphate and the respective free bases, adenine and hypoxanthine. Also catalyzes the phosphorolysis of S-methyl-5'-thioadenosine into adenine and S-methyl-5-thio-alpha-D-ribose 1-phosphate. Also has adenosine deaminase activity.</text>
</comment>
<proteinExistence type="inferred from homology"/>
<evidence type="ECO:0000256" key="5">
    <source>
        <dbReference type="ARBA" id="ARBA00022723"/>
    </source>
</evidence>
<evidence type="ECO:0000256" key="8">
    <source>
        <dbReference type="ARBA" id="ARBA00023008"/>
    </source>
</evidence>
<dbReference type="PANTHER" id="PTHR30616">
    <property type="entry name" value="UNCHARACTERIZED PROTEIN YFIH"/>
    <property type="match status" value="1"/>
</dbReference>
<dbReference type="PANTHER" id="PTHR30616:SF2">
    <property type="entry name" value="PURINE NUCLEOSIDE PHOSPHORYLASE LACC1"/>
    <property type="match status" value="1"/>
</dbReference>
<dbReference type="RefSeq" id="WP_204130695.1">
    <property type="nucleotide sequence ID" value="NZ_JAFDVD010000008.1"/>
</dbReference>
<evidence type="ECO:0000256" key="12">
    <source>
        <dbReference type="RuleBase" id="RU361274"/>
    </source>
</evidence>
<evidence type="ECO:0000256" key="11">
    <source>
        <dbReference type="ARBA" id="ARBA00049893"/>
    </source>
</evidence>
<keyword evidence="8" id="KW-0186">Copper</keyword>
<dbReference type="InterPro" id="IPR011324">
    <property type="entry name" value="Cytotoxic_necrot_fac-like_cat"/>
</dbReference>
<comment type="catalytic activity">
    <reaction evidence="10">
        <text>adenosine + phosphate = alpha-D-ribose 1-phosphate + adenine</text>
        <dbReference type="Rhea" id="RHEA:27642"/>
        <dbReference type="ChEBI" id="CHEBI:16335"/>
        <dbReference type="ChEBI" id="CHEBI:16708"/>
        <dbReference type="ChEBI" id="CHEBI:43474"/>
        <dbReference type="ChEBI" id="CHEBI:57720"/>
        <dbReference type="EC" id="2.4.2.1"/>
    </reaction>
    <physiologicalReaction direction="left-to-right" evidence="10">
        <dbReference type="Rhea" id="RHEA:27643"/>
    </physiologicalReaction>
</comment>
<evidence type="ECO:0000256" key="7">
    <source>
        <dbReference type="ARBA" id="ARBA00022833"/>
    </source>
</evidence>
<evidence type="ECO:0000313" key="14">
    <source>
        <dbReference type="EMBL" id="MBM6400211.1"/>
    </source>
</evidence>
<comment type="catalytic activity">
    <reaction evidence="11">
        <text>S-methyl-5'-thioadenosine + phosphate = 5-(methylsulfanyl)-alpha-D-ribose 1-phosphate + adenine</text>
        <dbReference type="Rhea" id="RHEA:11852"/>
        <dbReference type="ChEBI" id="CHEBI:16708"/>
        <dbReference type="ChEBI" id="CHEBI:17509"/>
        <dbReference type="ChEBI" id="CHEBI:43474"/>
        <dbReference type="ChEBI" id="CHEBI:58533"/>
        <dbReference type="EC" id="2.4.2.28"/>
    </reaction>
    <physiologicalReaction direction="left-to-right" evidence="11">
        <dbReference type="Rhea" id="RHEA:11853"/>
    </physiologicalReaction>
</comment>
<feature type="compositionally biased region" description="Polar residues" evidence="13">
    <location>
        <begin position="1"/>
        <end position="10"/>
    </location>
</feature>
<dbReference type="InterPro" id="IPR003730">
    <property type="entry name" value="Cu_polyphenol_OxRdtase"/>
</dbReference>
<sequence>MFTWDETSNGARRALTGRPGGVSRGPWQGLNLGLHVEDDPADVAENRRRFGAAVGHPVVWMEQCHGADVTVVDHVPEVAPRCDALVTTATDLALAVLVADCVPVLLASPGGVVAAVHAGRPGMVAGVVPAAVAAMRDLGAQELDAVVGPSVCGRCYEVPAEMRDAAAAVAPVSATVSWTGTPAVDVAAGVVSQLRDLGVGVTWVPGCTRESPDLFSYRASRTTGRFAGVVARAS</sequence>
<evidence type="ECO:0000256" key="13">
    <source>
        <dbReference type="SAM" id="MobiDB-lite"/>
    </source>
</evidence>
<comment type="similarity">
    <text evidence="3 12">Belongs to the purine nucleoside phosphorylase YfiH/LACC1 family.</text>
</comment>
<evidence type="ECO:0000256" key="9">
    <source>
        <dbReference type="ARBA" id="ARBA00047989"/>
    </source>
</evidence>
<comment type="catalytic activity">
    <reaction evidence="9">
        <text>adenosine + H2O + H(+) = inosine + NH4(+)</text>
        <dbReference type="Rhea" id="RHEA:24408"/>
        <dbReference type="ChEBI" id="CHEBI:15377"/>
        <dbReference type="ChEBI" id="CHEBI:15378"/>
        <dbReference type="ChEBI" id="CHEBI:16335"/>
        <dbReference type="ChEBI" id="CHEBI:17596"/>
        <dbReference type="ChEBI" id="CHEBI:28938"/>
        <dbReference type="EC" id="3.5.4.4"/>
    </reaction>
    <physiologicalReaction direction="left-to-right" evidence="9">
        <dbReference type="Rhea" id="RHEA:24409"/>
    </physiologicalReaction>
</comment>
<reference evidence="14" key="1">
    <citation type="submission" date="2021-02" db="EMBL/GenBank/DDBJ databases">
        <title>Phycicoccus sp. MQZ13P-5T, whole genome shotgun sequence.</title>
        <authorList>
            <person name="Tuo L."/>
        </authorList>
    </citation>
    <scope>NUCLEOTIDE SEQUENCE</scope>
    <source>
        <strain evidence="14">MQZ13P-5</strain>
    </source>
</reference>
<keyword evidence="15" id="KW-1185">Reference proteome</keyword>
<evidence type="ECO:0000256" key="1">
    <source>
        <dbReference type="ARBA" id="ARBA00000553"/>
    </source>
</evidence>
<evidence type="ECO:0000256" key="10">
    <source>
        <dbReference type="ARBA" id="ARBA00048968"/>
    </source>
</evidence>
<evidence type="ECO:0000256" key="4">
    <source>
        <dbReference type="ARBA" id="ARBA00022679"/>
    </source>
</evidence>
<evidence type="ECO:0000313" key="15">
    <source>
        <dbReference type="Proteomes" id="UP001430172"/>
    </source>
</evidence>
<dbReference type="SUPFAM" id="SSF64438">
    <property type="entry name" value="CNF1/YfiH-like putative cysteine hydrolases"/>
    <property type="match status" value="1"/>
</dbReference>
<keyword evidence="7" id="KW-0862">Zinc</keyword>
<comment type="caution">
    <text evidence="14">The sequence shown here is derived from an EMBL/GenBank/DDBJ whole genome shotgun (WGS) entry which is preliminary data.</text>
</comment>
<keyword evidence="4" id="KW-0808">Transferase</keyword>
<keyword evidence="5" id="KW-0479">Metal-binding</keyword>
<evidence type="ECO:0000256" key="3">
    <source>
        <dbReference type="ARBA" id="ARBA00007353"/>
    </source>
</evidence>
<dbReference type="Pfam" id="PF02578">
    <property type="entry name" value="Cu-oxidase_4"/>
    <property type="match status" value="1"/>
</dbReference>
<dbReference type="Gene3D" id="3.60.140.10">
    <property type="entry name" value="CNF1/YfiH-like putative cysteine hydrolases"/>
    <property type="match status" value="1"/>
</dbReference>
<dbReference type="EMBL" id="JAFDVD010000008">
    <property type="protein sequence ID" value="MBM6400211.1"/>
    <property type="molecule type" value="Genomic_DNA"/>
</dbReference>
<organism evidence="14 15">
    <name type="scientific">Phycicoccus sonneratiae</name>
    <dbReference type="NCBI Taxonomy" id="2807628"/>
    <lineage>
        <taxon>Bacteria</taxon>
        <taxon>Bacillati</taxon>
        <taxon>Actinomycetota</taxon>
        <taxon>Actinomycetes</taxon>
        <taxon>Micrococcales</taxon>
        <taxon>Intrasporangiaceae</taxon>
        <taxon>Phycicoccus</taxon>
    </lineage>
</organism>
<name>A0ABS2CM31_9MICO</name>